<comment type="caution">
    <text evidence="1">The sequence shown here is derived from an EMBL/GenBank/DDBJ whole genome shotgun (WGS) entry which is preliminary data.</text>
</comment>
<dbReference type="OrthoDB" id="6060659at2759"/>
<proteinExistence type="predicted"/>
<evidence type="ECO:0000313" key="1">
    <source>
        <dbReference type="EMBL" id="CAH1801664.1"/>
    </source>
</evidence>
<sequence>MRLLLQAVKIELAYYNVKGFETIAQQRRREWETRIRTVKSNFEQFDRTVRDRYHAQSRVDIKKYAAENYGMSHEVFSRGLYGMLNEKYYWRVWFVVVYNPIYGYEKHTVSVCGGHILFRQDGRNIVVASKDRNASAMDLQRARTNLNNAFYYTYGLGSFGMLYRGGFARRHYNRIDKTGACSVAVIRTDSNVSYRGDPNRIMHIIVSPHRIIAADLLHVIMFG</sequence>
<dbReference type="AlphaFoldDB" id="A0A8S4Q744"/>
<dbReference type="EMBL" id="CAIIXF020000012">
    <property type="protein sequence ID" value="CAH1801664.1"/>
    <property type="molecule type" value="Genomic_DNA"/>
</dbReference>
<evidence type="ECO:0000313" key="2">
    <source>
        <dbReference type="Proteomes" id="UP000749559"/>
    </source>
</evidence>
<keyword evidence="2" id="KW-1185">Reference proteome</keyword>
<reference evidence="1" key="1">
    <citation type="submission" date="2022-03" db="EMBL/GenBank/DDBJ databases">
        <authorList>
            <person name="Martin C."/>
        </authorList>
    </citation>
    <scope>NUCLEOTIDE SEQUENCE</scope>
</reference>
<name>A0A8S4Q744_OWEFU</name>
<gene>
    <name evidence="1" type="ORF">OFUS_LOCUS25433</name>
</gene>
<accession>A0A8S4Q744</accession>
<organism evidence="1 2">
    <name type="scientific">Owenia fusiformis</name>
    <name type="common">Polychaete worm</name>
    <dbReference type="NCBI Taxonomy" id="6347"/>
    <lineage>
        <taxon>Eukaryota</taxon>
        <taxon>Metazoa</taxon>
        <taxon>Spiralia</taxon>
        <taxon>Lophotrochozoa</taxon>
        <taxon>Annelida</taxon>
        <taxon>Polychaeta</taxon>
        <taxon>Sedentaria</taxon>
        <taxon>Canalipalpata</taxon>
        <taxon>Sabellida</taxon>
        <taxon>Oweniida</taxon>
        <taxon>Oweniidae</taxon>
        <taxon>Owenia</taxon>
    </lineage>
</organism>
<protein>
    <submittedName>
        <fullName evidence="1">Uncharacterized protein</fullName>
    </submittedName>
</protein>
<dbReference type="Proteomes" id="UP000749559">
    <property type="component" value="Unassembled WGS sequence"/>
</dbReference>